<evidence type="ECO:0000256" key="6">
    <source>
        <dbReference type="SAM" id="MobiDB-lite"/>
    </source>
</evidence>
<feature type="transmembrane region" description="Helical" evidence="7">
    <location>
        <begin position="164"/>
        <end position="187"/>
    </location>
</feature>
<feature type="transmembrane region" description="Helical" evidence="7">
    <location>
        <begin position="454"/>
        <end position="475"/>
    </location>
</feature>
<organism evidence="9 10">
    <name type="scientific">Crucibulum laeve</name>
    <dbReference type="NCBI Taxonomy" id="68775"/>
    <lineage>
        <taxon>Eukaryota</taxon>
        <taxon>Fungi</taxon>
        <taxon>Dikarya</taxon>
        <taxon>Basidiomycota</taxon>
        <taxon>Agaricomycotina</taxon>
        <taxon>Agaricomycetes</taxon>
        <taxon>Agaricomycetidae</taxon>
        <taxon>Agaricales</taxon>
        <taxon>Agaricineae</taxon>
        <taxon>Nidulariaceae</taxon>
        <taxon>Crucibulum</taxon>
    </lineage>
</organism>
<keyword evidence="4 7" id="KW-1133">Transmembrane helix</keyword>
<keyword evidence="3 7" id="KW-0812">Transmembrane</keyword>
<keyword evidence="5 7" id="KW-0472">Membrane</keyword>
<protein>
    <submittedName>
        <fullName evidence="9">Major facilitator superfamily domain-containing protein</fullName>
    </submittedName>
</protein>
<dbReference type="PANTHER" id="PTHR23504:SF15">
    <property type="entry name" value="MAJOR FACILITATOR SUPERFAMILY (MFS) PROFILE DOMAIN-CONTAINING PROTEIN"/>
    <property type="match status" value="1"/>
</dbReference>
<evidence type="ECO:0000256" key="2">
    <source>
        <dbReference type="ARBA" id="ARBA00022448"/>
    </source>
</evidence>
<dbReference type="PANTHER" id="PTHR23504">
    <property type="entry name" value="MAJOR FACILITATOR SUPERFAMILY DOMAIN-CONTAINING PROTEIN 10"/>
    <property type="match status" value="1"/>
</dbReference>
<feature type="transmembrane region" description="Helical" evidence="7">
    <location>
        <begin position="73"/>
        <end position="95"/>
    </location>
</feature>
<accession>A0A5C3MCT7</accession>
<dbReference type="OrthoDB" id="419616at2759"/>
<dbReference type="GO" id="GO:0022857">
    <property type="term" value="F:transmembrane transporter activity"/>
    <property type="evidence" value="ECO:0007669"/>
    <property type="project" value="InterPro"/>
</dbReference>
<dbReference type="InterPro" id="IPR001958">
    <property type="entry name" value="Tet-R_TetA/multi-R_MdtG-like"/>
</dbReference>
<feature type="domain" description="Major facilitator superfamily (MFS) profile" evidence="8">
    <location>
        <begin position="35"/>
        <end position="483"/>
    </location>
</feature>
<name>A0A5C3MCT7_9AGAR</name>
<dbReference type="PROSITE" id="PS50850">
    <property type="entry name" value="MFS"/>
    <property type="match status" value="1"/>
</dbReference>
<evidence type="ECO:0000259" key="8">
    <source>
        <dbReference type="PROSITE" id="PS50850"/>
    </source>
</evidence>
<dbReference type="Gene3D" id="1.20.1250.20">
    <property type="entry name" value="MFS general substrate transporter like domains"/>
    <property type="match status" value="1"/>
</dbReference>
<dbReference type="InterPro" id="IPR020846">
    <property type="entry name" value="MFS_dom"/>
</dbReference>
<evidence type="ECO:0000256" key="5">
    <source>
        <dbReference type="ARBA" id="ARBA00023136"/>
    </source>
</evidence>
<dbReference type="AlphaFoldDB" id="A0A5C3MCT7"/>
<feature type="transmembrane region" description="Helical" evidence="7">
    <location>
        <begin position="207"/>
        <end position="229"/>
    </location>
</feature>
<dbReference type="Proteomes" id="UP000308652">
    <property type="component" value="Unassembled WGS sequence"/>
</dbReference>
<feature type="transmembrane region" description="Helical" evidence="7">
    <location>
        <begin position="107"/>
        <end position="126"/>
    </location>
</feature>
<keyword evidence="10" id="KW-1185">Reference proteome</keyword>
<evidence type="ECO:0000313" key="9">
    <source>
        <dbReference type="EMBL" id="TFK42727.1"/>
    </source>
</evidence>
<dbReference type="EMBL" id="ML213592">
    <property type="protein sequence ID" value="TFK42727.1"/>
    <property type="molecule type" value="Genomic_DNA"/>
</dbReference>
<proteinExistence type="predicted"/>
<feature type="transmembrane region" description="Helical" evidence="7">
    <location>
        <begin position="383"/>
        <end position="405"/>
    </location>
</feature>
<feature type="region of interest" description="Disordered" evidence="6">
    <location>
        <begin position="1"/>
        <end position="24"/>
    </location>
</feature>
<dbReference type="GO" id="GO:0016020">
    <property type="term" value="C:membrane"/>
    <property type="evidence" value="ECO:0007669"/>
    <property type="project" value="UniProtKB-SubCell"/>
</dbReference>
<dbReference type="Pfam" id="PF07690">
    <property type="entry name" value="MFS_1"/>
    <property type="match status" value="1"/>
</dbReference>
<feature type="compositionally biased region" description="Polar residues" evidence="6">
    <location>
        <begin position="1"/>
        <end position="10"/>
    </location>
</feature>
<dbReference type="SUPFAM" id="SSF103473">
    <property type="entry name" value="MFS general substrate transporter"/>
    <property type="match status" value="1"/>
</dbReference>
<sequence length="488" mass="53892">MTDAASNETTLLLHDESTQESQSAPEVKYPFSAVQLGLLCYLRMLDPMNFSQIFPYINQFIRDLHITEDPSQIPFYSGLVESAFAVSQLLAIYPWGLLSDTLGRRPVILLGAIGLSMTTLLFGFSRTFFEMFAARALAGLFSGNVAVIPSMLCEITSKGNQSTIFPFFGLWWPIGAIIGPLIGGNFAYSATKYPKYLDYRFLRIYPYFFPCLLISITSAVGFLISYFFLKETLPCSLPTDNTGTTSYSAIDYPDQFHNEKYSIKKILRIPIIRAVCISGCALSFVSTAFDVVFVLFCYSPITKGGLAFSTTQIGFALAASGVIAALLQVLIMPTILRHVDHAKMYHFCMKLWPYTFLGLPVLNMIAVNGLDAANGELNEFTQLIIWMGIAVILSMARVGFLAYSVSMLLVREHSPHPSALGSTTGIVQFAICFARAFSPAFTSAIFALSIDMELLYGNIWVVVLVGIASGSCIFSKKVMEKSNEMNMR</sequence>
<evidence type="ECO:0000256" key="1">
    <source>
        <dbReference type="ARBA" id="ARBA00004141"/>
    </source>
</evidence>
<evidence type="ECO:0000313" key="10">
    <source>
        <dbReference type="Proteomes" id="UP000308652"/>
    </source>
</evidence>
<gene>
    <name evidence="9" type="ORF">BDQ12DRAFT_709982</name>
</gene>
<feature type="transmembrane region" description="Helical" evidence="7">
    <location>
        <begin position="426"/>
        <end position="448"/>
    </location>
</feature>
<evidence type="ECO:0000256" key="3">
    <source>
        <dbReference type="ARBA" id="ARBA00022692"/>
    </source>
</evidence>
<dbReference type="InterPro" id="IPR011701">
    <property type="entry name" value="MFS"/>
</dbReference>
<dbReference type="InterPro" id="IPR036259">
    <property type="entry name" value="MFS_trans_sf"/>
</dbReference>
<evidence type="ECO:0000256" key="7">
    <source>
        <dbReference type="SAM" id="Phobius"/>
    </source>
</evidence>
<dbReference type="PRINTS" id="PR01035">
    <property type="entry name" value="TCRTETA"/>
</dbReference>
<keyword evidence="2" id="KW-0813">Transport</keyword>
<comment type="subcellular location">
    <subcellularLocation>
        <location evidence="1">Membrane</location>
        <topology evidence="1">Multi-pass membrane protein</topology>
    </subcellularLocation>
</comment>
<feature type="transmembrane region" description="Helical" evidence="7">
    <location>
        <begin position="313"/>
        <end position="331"/>
    </location>
</feature>
<feature type="transmembrane region" description="Helical" evidence="7">
    <location>
        <begin position="274"/>
        <end position="301"/>
    </location>
</feature>
<reference evidence="9 10" key="1">
    <citation type="journal article" date="2019" name="Nat. Ecol. Evol.">
        <title>Megaphylogeny resolves global patterns of mushroom evolution.</title>
        <authorList>
            <person name="Varga T."/>
            <person name="Krizsan K."/>
            <person name="Foldi C."/>
            <person name="Dima B."/>
            <person name="Sanchez-Garcia M."/>
            <person name="Sanchez-Ramirez S."/>
            <person name="Szollosi G.J."/>
            <person name="Szarkandi J.G."/>
            <person name="Papp V."/>
            <person name="Albert L."/>
            <person name="Andreopoulos W."/>
            <person name="Angelini C."/>
            <person name="Antonin V."/>
            <person name="Barry K.W."/>
            <person name="Bougher N.L."/>
            <person name="Buchanan P."/>
            <person name="Buyck B."/>
            <person name="Bense V."/>
            <person name="Catcheside P."/>
            <person name="Chovatia M."/>
            <person name="Cooper J."/>
            <person name="Damon W."/>
            <person name="Desjardin D."/>
            <person name="Finy P."/>
            <person name="Geml J."/>
            <person name="Haridas S."/>
            <person name="Hughes K."/>
            <person name="Justo A."/>
            <person name="Karasinski D."/>
            <person name="Kautmanova I."/>
            <person name="Kiss B."/>
            <person name="Kocsube S."/>
            <person name="Kotiranta H."/>
            <person name="LaButti K.M."/>
            <person name="Lechner B.E."/>
            <person name="Liimatainen K."/>
            <person name="Lipzen A."/>
            <person name="Lukacs Z."/>
            <person name="Mihaltcheva S."/>
            <person name="Morgado L.N."/>
            <person name="Niskanen T."/>
            <person name="Noordeloos M.E."/>
            <person name="Ohm R.A."/>
            <person name="Ortiz-Santana B."/>
            <person name="Ovrebo C."/>
            <person name="Racz N."/>
            <person name="Riley R."/>
            <person name="Savchenko A."/>
            <person name="Shiryaev A."/>
            <person name="Soop K."/>
            <person name="Spirin V."/>
            <person name="Szebenyi C."/>
            <person name="Tomsovsky M."/>
            <person name="Tulloss R.E."/>
            <person name="Uehling J."/>
            <person name="Grigoriev I.V."/>
            <person name="Vagvolgyi C."/>
            <person name="Papp T."/>
            <person name="Martin F.M."/>
            <person name="Miettinen O."/>
            <person name="Hibbett D.S."/>
            <person name="Nagy L.G."/>
        </authorList>
    </citation>
    <scope>NUCLEOTIDE SEQUENCE [LARGE SCALE GENOMIC DNA]</scope>
    <source>
        <strain evidence="9 10">CBS 166.37</strain>
    </source>
</reference>
<evidence type="ECO:0000256" key="4">
    <source>
        <dbReference type="ARBA" id="ARBA00022989"/>
    </source>
</evidence>
<feature type="transmembrane region" description="Helical" evidence="7">
    <location>
        <begin position="351"/>
        <end position="371"/>
    </location>
</feature>